<organism evidence="7 8">
    <name type="scientific">Sphingomonas paeninsulae</name>
    <dbReference type="NCBI Taxonomy" id="2319844"/>
    <lineage>
        <taxon>Bacteria</taxon>
        <taxon>Pseudomonadati</taxon>
        <taxon>Pseudomonadota</taxon>
        <taxon>Alphaproteobacteria</taxon>
        <taxon>Sphingomonadales</taxon>
        <taxon>Sphingomonadaceae</taxon>
        <taxon>Sphingomonas</taxon>
    </lineage>
</organism>
<keyword evidence="4" id="KW-0963">Cytoplasm</keyword>
<comment type="subcellular location">
    <subcellularLocation>
        <location evidence="4">Cytoplasm</location>
    </subcellularLocation>
</comment>
<dbReference type="HAMAP" id="MF_01151">
    <property type="entry name" value="GrpE"/>
    <property type="match status" value="1"/>
</dbReference>
<evidence type="ECO:0000256" key="6">
    <source>
        <dbReference type="SAM" id="MobiDB-lite"/>
    </source>
</evidence>
<dbReference type="InterPro" id="IPR013805">
    <property type="entry name" value="GrpE_CC"/>
</dbReference>
<proteinExistence type="inferred from homology"/>
<reference evidence="7 8" key="1">
    <citation type="submission" date="2018-09" db="EMBL/GenBank/DDBJ databases">
        <title>Sphingomonas peninsula sp. nov., isolated from fildes peninsula, Antarctic soil.</title>
        <authorList>
            <person name="Yingchao G."/>
        </authorList>
    </citation>
    <scope>NUCLEOTIDE SEQUENCE [LARGE SCALE GENOMIC DNA]</scope>
    <source>
        <strain evidence="7 8">YZ-8</strain>
        <plasmid evidence="7 8">unnamed2</plasmid>
    </source>
</reference>
<dbReference type="Gene3D" id="2.30.22.10">
    <property type="entry name" value="Head domain of nucleotide exchange factor GrpE"/>
    <property type="match status" value="1"/>
</dbReference>
<evidence type="ECO:0000256" key="1">
    <source>
        <dbReference type="ARBA" id="ARBA00009054"/>
    </source>
</evidence>
<comment type="similarity">
    <text evidence="1 4 5">Belongs to the GrpE family.</text>
</comment>
<dbReference type="EMBL" id="CP032827">
    <property type="protein sequence ID" value="AYJ84753.1"/>
    <property type="molecule type" value="Genomic_DNA"/>
</dbReference>
<dbReference type="InterPro" id="IPR009012">
    <property type="entry name" value="GrpE_head"/>
</dbReference>
<dbReference type="GO" id="GO:0000774">
    <property type="term" value="F:adenyl-nucleotide exchange factor activity"/>
    <property type="evidence" value="ECO:0007669"/>
    <property type="project" value="InterPro"/>
</dbReference>
<gene>
    <name evidence="4" type="primary">grpE</name>
    <name evidence="7" type="ORF">D3Y57_01140</name>
</gene>
<feature type="region of interest" description="Disordered" evidence="6">
    <location>
        <begin position="1"/>
        <end position="37"/>
    </location>
</feature>
<dbReference type="InterPro" id="IPR000740">
    <property type="entry name" value="GrpE"/>
</dbReference>
<dbReference type="GO" id="GO:0051082">
    <property type="term" value="F:unfolded protein binding"/>
    <property type="evidence" value="ECO:0007669"/>
    <property type="project" value="TreeGrafter"/>
</dbReference>
<accession>A0A494TCA9</accession>
<evidence type="ECO:0000256" key="3">
    <source>
        <dbReference type="ARBA" id="ARBA00023186"/>
    </source>
</evidence>
<keyword evidence="3 4" id="KW-0143">Chaperone</keyword>
<dbReference type="GO" id="GO:0006457">
    <property type="term" value="P:protein folding"/>
    <property type="evidence" value="ECO:0007669"/>
    <property type="project" value="InterPro"/>
</dbReference>
<name>A0A494TCA9_SPHPE</name>
<evidence type="ECO:0000313" key="8">
    <source>
        <dbReference type="Proteomes" id="UP000276254"/>
    </source>
</evidence>
<keyword evidence="2 4" id="KW-0346">Stress response</keyword>
<dbReference type="PANTHER" id="PTHR21237:SF23">
    <property type="entry name" value="GRPE PROTEIN HOMOLOG, MITOCHONDRIAL"/>
    <property type="match status" value="1"/>
</dbReference>
<keyword evidence="8" id="KW-1185">Reference proteome</keyword>
<dbReference type="AlphaFoldDB" id="A0A494TCA9"/>
<comment type="function">
    <text evidence="4">Participates actively in the response to hyperosmotic and heat shock by preventing the aggregation of stress-denatured proteins, in association with DnaK and GrpE. It is the nucleotide exchange factor for DnaK and may function as a thermosensor. Unfolded proteins bind initially to DnaJ; upon interaction with the DnaJ-bound protein, DnaK hydrolyzes its bound ATP, resulting in the formation of a stable complex. GrpE releases ADP from DnaK; ATP binding to DnaK triggers the release of the substrate protein, thus completing the reaction cycle. Several rounds of ATP-dependent interactions between DnaJ, DnaK and GrpE are required for fully efficient folding.</text>
</comment>
<keyword evidence="7" id="KW-0614">Plasmid</keyword>
<evidence type="ECO:0000256" key="4">
    <source>
        <dbReference type="HAMAP-Rule" id="MF_01151"/>
    </source>
</evidence>
<dbReference type="PANTHER" id="PTHR21237">
    <property type="entry name" value="GRPE PROTEIN"/>
    <property type="match status" value="1"/>
</dbReference>
<evidence type="ECO:0000256" key="2">
    <source>
        <dbReference type="ARBA" id="ARBA00023016"/>
    </source>
</evidence>
<comment type="subunit">
    <text evidence="4">Homodimer.</text>
</comment>
<dbReference type="GO" id="GO:0051087">
    <property type="term" value="F:protein-folding chaperone binding"/>
    <property type="evidence" value="ECO:0007669"/>
    <property type="project" value="InterPro"/>
</dbReference>
<dbReference type="GO" id="GO:0042803">
    <property type="term" value="F:protein homodimerization activity"/>
    <property type="evidence" value="ECO:0007669"/>
    <property type="project" value="InterPro"/>
</dbReference>
<dbReference type="Proteomes" id="UP000276254">
    <property type="component" value="Plasmid unnamed2"/>
</dbReference>
<dbReference type="GO" id="GO:0005737">
    <property type="term" value="C:cytoplasm"/>
    <property type="evidence" value="ECO:0007669"/>
    <property type="project" value="UniProtKB-SubCell"/>
</dbReference>
<dbReference type="SUPFAM" id="SSF51064">
    <property type="entry name" value="Head domain of nucleotide exchange factor GrpE"/>
    <property type="match status" value="1"/>
</dbReference>
<sequence>MINDHEKDLQDADTSHEDSVWTEHTGAGAPDTAPASQIVHLETALAEMRERWVRSEAENANVRSRAKRDVDDMRHFATEAFARDVVEAAENLRRGRETLPPVSDEEAPTIAGLRAGLTEIERGFVALLDRNGIKRVDPTGTAFDPNLHQAMGELVADGREPGTILQALSPTWMLNGRLLRPAMVVVAKPPPDDPAKPR</sequence>
<dbReference type="CDD" id="cd00446">
    <property type="entry name" value="GrpE"/>
    <property type="match status" value="1"/>
</dbReference>
<feature type="compositionally biased region" description="Basic and acidic residues" evidence="6">
    <location>
        <begin position="1"/>
        <end position="21"/>
    </location>
</feature>
<evidence type="ECO:0000256" key="5">
    <source>
        <dbReference type="RuleBase" id="RU004478"/>
    </source>
</evidence>
<dbReference type="Gene3D" id="3.90.20.20">
    <property type="match status" value="1"/>
</dbReference>
<dbReference type="KEGG" id="spha:D3Y57_01140"/>
<protein>
    <recommendedName>
        <fullName evidence="4">Protein GrpE</fullName>
    </recommendedName>
    <alternativeName>
        <fullName evidence="4">HSP-70 cofactor</fullName>
    </alternativeName>
</protein>
<evidence type="ECO:0000313" key="7">
    <source>
        <dbReference type="EMBL" id="AYJ84753.1"/>
    </source>
</evidence>
<geneLocation type="plasmid" evidence="7">
    <name>unnamed2</name>
</geneLocation>
<dbReference type="SUPFAM" id="SSF58014">
    <property type="entry name" value="Coiled-coil domain of nucleotide exchange factor GrpE"/>
    <property type="match status" value="1"/>
</dbReference>
<dbReference type="PRINTS" id="PR00773">
    <property type="entry name" value="GRPEPROTEIN"/>
</dbReference>
<dbReference type="OrthoDB" id="9789811at2"/>
<dbReference type="Pfam" id="PF01025">
    <property type="entry name" value="GrpE"/>
    <property type="match status" value="1"/>
</dbReference>